<comment type="cofactor">
    <cofactor evidence="1">
        <name>FAD</name>
        <dbReference type="ChEBI" id="CHEBI:57692"/>
    </cofactor>
</comment>
<keyword evidence="10" id="KW-1185">Reference proteome</keyword>
<evidence type="ECO:0000259" key="8">
    <source>
        <dbReference type="Pfam" id="PF07992"/>
    </source>
</evidence>
<dbReference type="Proteomes" id="UP001209681">
    <property type="component" value="Unassembled WGS sequence"/>
</dbReference>
<dbReference type="PANTHER" id="PTHR43429:SF1">
    <property type="entry name" value="NAD(P)H SULFUR OXIDOREDUCTASE (COA-DEPENDENT)"/>
    <property type="match status" value="1"/>
</dbReference>
<dbReference type="InterPro" id="IPR036188">
    <property type="entry name" value="FAD/NAD-bd_sf"/>
</dbReference>
<evidence type="ECO:0000256" key="4">
    <source>
        <dbReference type="ARBA" id="ARBA00022827"/>
    </source>
</evidence>
<keyword evidence="5" id="KW-0560">Oxidoreductase</keyword>
<dbReference type="InterPro" id="IPR004099">
    <property type="entry name" value="Pyr_nucl-diS_OxRdtase_dimer"/>
</dbReference>
<feature type="domain" description="Pyridine nucleotide-disulphide oxidoreductase dimerisation" evidence="7">
    <location>
        <begin position="330"/>
        <end position="430"/>
    </location>
</feature>
<protein>
    <submittedName>
        <fullName evidence="9">FAD-dependent oxidoreductase</fullName>
    </submittedName>
</protein>
<reference evidence="9 10" key="1">
    <citation type="submission" date="2022-11" db="EMBL/GenBank/DDBJ databases">
        <title>Desulfobotulus tamanensis H1 sp. nov. - anaerobic, alkaliphilic, sulphate reducing bacterium isolated from terrestrial mud volcano.</title>
        <authorList>
            <person name="Frolova A."/>
            <person name="Merkel A.Y."/>
            <person name="Slobodkin A.I."/>
        </authorList>
    </citation>
    <scope>NUCLEOTIDE SEQUENCE [LARGE SCALE GENOMIC DNA]</scope>
    <source>
        <strain evidence="9 10">H1</strain>
    </source>
</reference>
<accession>A0ABT3N922</accession>
<evidence type="ECO:0000259" key="7">
    <source>
        <dbReference type="Pfam" id="PF02852"/>
    </source>
</evidence>
<keyword evidence="3" id="KW-0285">Flavoprotein</keyword>
<dbReference type="Gene3D" id="3.50.50.60">
    <property type="entry name" value="FAD/NAD(P)-binding domain"/>
    <property type="match status" value="2"/>
</dbReference>
<evidence type="ECO:0000313" key="10">
    <source>
        <dbReference type="Proteomes" id="UP001209681"/>
    </source>
</evidence>
<dbReference type="SUPFAM" id="SSF55424">
    <property type="entry name" value="FAD/NAD-linked reductases, dimerisation (C-terminal) domain"/>
    <property type="match status" value="1"/>
</dbReference>
<dbReference type="PRINTS" id="PR00411">
    <property type="entry name" value="PNDRDTASEI"/>
</dbReference>
<name>A0ABT3N922_9BACT</name>
<sequence>MHFVIIGGDAAGMSAASRARRNDPAMAITVLEMTEDVSYSACSMPYVIADEEGDMETLIMRAPAVFREKQNIDLRLGHRVEAIDPKNRRVSGKDAGGKPFEISFDKLLIATGSVANMPLIPGHELPHVFVLKSLDDGRRVKAFIEEKRIEKAAIIGAGYIGLEMCEALTERGITVQLIRNRPELLPWLAPELSAAVDTALREKGVLINHGCTTERIETHDSRLDICCREACFDAEMVLMAIGVRPSSFLAKEAGLELGAAGAIAVNRSMQTSHPDIYAAGDCADAYHVVTGEKTWIPMALTANRAGWAVADHITGRPVRMEGVAGTGVFKIFDVEVARTGLTLHEAEKAGFDPVEVVVKTYSRAKTVPGSRPVWVQMVGDRQSGRLLGVSMVGRDNEARRINAAAVALHARMRVVDFSTTDMAYAPPFSPVWDPLLVAANQLLKKI</sequence>
<dbReference type="Pfam" id="PF02852">
    <property type="entry name" value="Pyr_redox_dim"/>
    <property type="match status" value="1"/>
</dbReference>
<dbReference type="RefSeq" id="WP_265424819.1">
    <property type="nucleotide sequence ID" value="NZ_JAPFPW010000008.1"/>
</dbReference>
<feature type="domain" description="FAD/NAD(P)-binding" evidence="8">
    <location>
        <begin position="2"/>
        <end position="302"/>
    </location>
</feature>
<dbReference type="SUPFAM" id="SSF51905">
    <property type="entry name" value="FAD/NAD(P)-binding domain"/>
    <property type="match status" value="1"/>
</dbReference>
<evidence type="ECO:0000256" key="2">
    <source>
        <dbReference type="ARBA" id="ARBA00009130"/>
    </source>
</evidence>
<comment type="similarity">
    <text evidence="2">Belongs to the class-III pyridine nucleotide-disulfide oxidoreductase family.</text>
</comment>
<dbReference type="PRINTS" id="PR00368">
    <property type="entry name" value="FADPNR"/>
</dbReference>
<evidence type="ECO:0000256" key="5">
    <source>
        <dbReference type="ARBA" id="ARBA00023002"/>
    </source>
</evidence>
<keyword evidence="6" id="KW-0676">Redox-active center</keyword>
<gene>
    <name evidence="9" type="ORF">OOT00_08120</name>
</gene>
<dbReference type="InterPro" id="IPR023753">
    <property type="entry name" value="FAD/NAD-binding_dom"/>
</dbReference>
<evidence type="ECO:0000313" key="9">
    <source>
        <dbReference type="EMBL" id="MCW7753949.1"/>
    </source>
</evidence>
<dbReference type="InterPro" id="IPR016156">
    <property type="entry name" value="FAD/NAD-linked_Rdtase_dimer_sf"/>
</dbReference>
<evidence type="ECO:0000256" key="3">
    <source>
        <dbReference type="ARBA" id="ARBA00022630"/>
    </source>
</evidence>
<evidence type="ECO:0000256" key="1">
    <source>
        <dbReference type="ARBA" id="ARBA00001974"/>
    </source>
</evidence>
<dbReference type="Pfam" id="PF07992">
    <property type="entry name" value="Pyr_redox_2"/>
    <property type="match status" value="1"/>
</dbReference>
<dbReference type="InterPro" id="IPR050260">
    <property type="entry name" value="FAD-bd_OxRdtase"/>
</dbReference>
<organism evidence="9 10">
    <name type="scientific">Desulfobotulus pelophilus</name>
    <dbReference type="NCBI Taxonomy" id="2823377"/>
    <lineage>
        <taxon>Bacteria</taxon>
        <taxon>Pseudomonadati</taxon>
        <taxon>Thermodesulfobacteriota</taxon>
        <taxon>Desulfobacteria</taxon>
        <taxon>Desulfobacterales</taxon>
        <taxon>Desulfobacteraceae</taxon>
        <taxon>Desulfobotulus</taxon>
    </lineage>
</organism>
<keyword evidence="4" id="KW-0274">FAD</keyword>
<evidence type="ECO:0000256" key="6">
    <source>
        <dbReference type="ARBA" id="ARBA00023284"/>
    </source>
</evidence>
<dbReference type="PANTHER" id="PTHR43429">
    <property type="entry name" value="PYRIDINE NUCLEOTIDE-DISULFIDE OXIDOREDUCTASE DOMAIN-CONTAINING"/>
    <property type="match status" value="1"/>
</dbReference>
<comment type="caution">
    <text evidence="9">The sequence shown here is derived from an EMBL/GenBank/DDBJ whole genome shotgun (WGS) entry which is preliminary data.</text>
</comment>
<proteinExistence type="inferred from homology"/>
<dbReference type="EMBL" id="JAPFPW010000008">
    <property type="protein sequence ID" value="MCW7753949.1"/>
    <property type="molecule type" value="Genomic_DNA"/>
</dbReference>